<dbReference type="InterPro" id="IPR011760">
    <property type="entry name" value="PsdUridine_synth_TruD_insert"/>
</dbReference>
<dbReference type="InterPro" id="IPR020103">
    <property type="entry name" value="PsdUridine_synth_cat_dom_sf"/>
</dbReference>
<dbReference type="PROSITE" id="PS01268">
    <property type="entry name" value="UPF0024"/>
    <property type="match status" value="1"/>
</dbReference>
<evidence type="ECO:0000256" key="1">
    <source>
        <dbReference type="ARBA" id="ARBA00007953"/>
    </source>
</evidence>
<dbReference type="GO" id="GO:0005634">
    <property type="term" value="C:nucleus"/>
    <property type="evidence" value="ECO:0007669"/>
    <property type="project" value="TreeGrafter"/>
</dbReference>
<sequence length="794" mass="92214">MIDDDHGIRAFIRSSKEILTGRIKKYFEDFHVYEIQNNEEICHLTEIKNKSDILAELEVKRRISSGEDLFSHSGFEIKKEFIEKLILLEIPSNCIDNIIFYVKFLGEIKRLTINSNINNKLFKFDSKGKLFTVCELKIRIPNRELNSQLSNKTNERESNTKICIVKTSKMRRKLFHEAIKEYIPFITSQTIDTNFGEKKTESNVKHFENIDLFLSNELFAELSKNINFSEFITEERNKEYVENGGQEIVDYIVLRPSRDFIYSLRNLTSTSSLDINDDENYNNSYSSKKIKYNNNNNNSTIASYTNYELGKDERWNPNIPCYIHFTVYKENRDTIDAINMISKCLRRNHKSFGIAGLKDRRGITTQRVSAYKVLEEQLIYATTLRGWDRNIRICDFKYENNHINIGDLKGNLFHVVIRDLKITVNEKNANRTGNITIDTVKNLIEEIKTLGFINYFGLQRFGTSCIPTYKIGISILKENWKKAFLLIIGFDDDKLENFQASDRELFHEITNGKFDNYLRRLSPHSYIEKLIINGIIRELKNEKIYPESLLNHKKEKYIYKNSLNYLPKNSYSLYLHSVQSLIFNLVASERIKRFGNTPIVGDLVLQNQDEDLKLHDMKDFGALNKQPKVIILKESEINDYTIQDVVLTLPGDDVIYPPNMNLLYKEIVNELLGIDLNFTAFGMKGSYRNLVVVPKEISYTTFNLPEENKGVTKESFSDPKLILSDLDALLAPESRELTNTKTNEVRINEKLLGFKNEDSKCSDIVNTVVFSCKLPKSSYVTVALRELLGSFPIE</sequence>
<protein>
    <recommendedName>
        <fullName evidence="4">TRUD domain-containing protein</fullName>
    </recommendedName>
</protein>
<comment type="similarity">
    <text evidence="1">Belongs to the pseudouridine synthase TruD family.</text>
</comment>
<evidence type="ECO:0000259" key="4">
    <source>
        <dbReference type="PROSITE" id="PS50984"/>
    </source>
</evidence>
<dbReference type="InterPro" id="IPR020119">
    <property type="entry name" value="PsdUridine_synth_TruD_CS"/>
</dbReference>
<reference evidence="5 6" key="1">
    <citation type="submission" date="2023-10" db="EMBL/GenBank/DDBJ databases">
        <title>Comparative genomics analysis reveals potential genetic determinants of host preference in Cryptosporidium xiaoi.</title>
        <authorList>
            <person name="Xiao L."/>
            <person name="Li J."/>
        </authorList>
    </citation>
    <scope>NUCLEOTIDE SEQUENCE [LARGE SCALE GENOMIC DNA]</scope>
    <source>
        <strain evidence="5 6">52996</strain>
    </source>
</reference>
<dbReference type="CDD" id="cd02576">
    <property type="entry name" value="PseudoU_synth_ScPUS7"/>
    <property type="match status" value="1"/>
</dbReference>
<dbReference type="EMBL" id="JAWDEY010000002">
    <property type="protein sequence ID" value="KAK6590911.1"/>
    <property type="molecule type" value="Genomic_DNA"/>
</dbReference>
<proteinExistence type="inferred from homology"/>
<evidence type="ECO:0000256" key="3">
    <source>
        <dbReference type="ARBA" id="ARBA00023235"/>
    </source>
</evidence>
<dbReference type="PIRSF" id="PIRSF037016">
    <property type="entry name" value="Pseudouridin_synth_euk_prd"/>
    <property type="match status" value="1"/>
</dbReference>
<dbReference type="GO" id="GO:0009982">
    <property type="term" value="F:pseudouridine synthase activity"/>
    <property type="evidence" value="ECO:0007669"/>
    <property type="project" value="InterPro"/>
</dbReference>
<dbReference type="AlphaFoldDB" id="A0AAV9YBE4"/>
<comment type="caution">
    <text evidence="5">The sequence shown here is derived from an EMBL/GenBank/DDBJ whole genome shotgun (WGS) entry which is preliminary data.</text>
</comment>
<organism evidence="5 6">
    <name type="scientific">Cryptosporidium xiaoi</name>
    <dbReference type="NCBI Taxonomy" id="659607"/>
    <lineage>
        <taxon>Eukaryota</taxon>
        <taxon>Sar</taxon>
        <taxon>Alveolata</taxon>
        <taxon>Apicomplexa</taxon>
        <taxon>Conoidasida</taxon>
        <taxon>Coccidia</taxon>
        <taxon>Eucoccidiorida</taxon>
        <taxon>Eimeriorina</taxon>
        <taxon>Cryptosporidiidae</taxon>
        <taxon>Cryptosporidium</taxon>
    </lineage>
</organism>
<keyword evidence="6" id="KW-1185">Reference proteome</keyword>
<dbReference type="GO" id="GO:0003723">
    <property type="term" value="F:RNA binding"/>
    <property type="evidence" value="ECO:0007669"/>
    <property type="project" value="InterPro"/>
</dbReference>
<dbReference type="Proteomes" id="UP001311799">
    <property type="component" value="Unassembled WGS sequence"/>
</dbReference>
<dbReference type="NCBIfam" id="TIGR00094">
    <property type="entry name" value="tRNA_TruD_broad"/>
    <property type="match status" value="1"/>
</dbReference>
<keyword evidence="2" id="KW-0819">tRNA processing</keyword>
<dbReference type="SUPFAM" id="SSF55120">
    <property type="entry name" value="Pseudouridine synthase"/>
    <property type="match status" value="1"/>
</dbReference>
<name>A0AAV9YBE4_9CRYT</name>
<dbReference type="InterPro" id="IPR042214">
    <property type="entry name" value="TruD_catalytic"/>
</dbReference>
<feature type="domain" description="TRUD" evidence="4">
    <location>
        <begin position="451"/>
        <end position="693"/>
    </location>
</feature>
<evidence type="ECO:0000313" key="6">
    <source>
        <dbReference type="Proteomes" id="UP001311799"/>
    </source>
</evidence>
<dbReference type="CDD" id="cd01291">
    <property type="entry name" value="PseudoU_synth"/>
    <property type="match status" value="1"/>
</dbReference>
<evidence type="ECO:0000313" key="5">
    <source>
        <dbReference type="EMBL" id="KAK6590911.1"/>
    </source>
</evidence>
<keyword evidence="3" id="KW-0413">Isomerase</keyword>
<dbReference type="GO" id="GO:0008033">
    <property type="term" value="P:tRNA processing"/>
    <property type="evidence" value="ECO:0007669"/>
    <property type="project" value="UniProtKB-KW"/>
</dbReference>
<evidence type="ECO:0000256" key="2">
    <source>
        <dbReference type="ARBA" id="ARBA00022694"/>
    </source>
</evidence>
<dbReference type="PROSITE" id="PS50984">
    <property type="entry name" value="TRUD"/>
    <property type="match status" value="1"/>
</dbReference>
<dbReference type="Pfam" id="PF01142">
    <property type="entry name" value="TruD"/>
    <property type="match status" value="1"/>
</dbReference>
<dbReference type="GO" id="GO:0001522">
    <property type="term" value="P:pseudouridine synthesis"/>
    <property type="evidence" value="ECO:0007669"/>
    <property type="project" value="InterPro"/>
</dbReference>
<dbReference type="Gene3D" id="3.30.2350.20">
    <property type="entry name" value="TruD, catalytic domain"/>
    <property type="match status" value="2"/>
</dbReference>
<gene>
    <name evidence="5" type="ORF">RS030_111698</name>
</gene>
<dbReference type="PANTHER" id="PTHR13326">
    <property type="entry name" value="TRNA PSEUDOURIDINE SYNTHASE D"/>
    <property type="match status" value="1"/>
</dbReference>
<dbReference type="InterPro" id="IPR001656">
    <property type="entry name" value="PsdUridine_synth_TruD"/>
</dbReference>
<dbReference type="PANTHER" id="PTHR13326:SF21">
    <property type="entry name" value="PSEUDOURIDYLATE SYNTHASE PUS7L"/>
    <property type="match status" value="1"/>
</dbReference>
<accession>A0AAV9YBE4</accession>